<keyword evidence="3" id="KW-1185">Reference proteome</keyword>
<dbReference type="AlphaFoldDB" id="A0A0D6LUX0"/>
<evidence type="ECO:0000256" key="1">
    <source>
        <dbReference type="SAM" id="Phobius"/>
    </source>
</evidence>
<feature type="transmembrane region" description="Helical" evidence="1">
    <location>
        <begin position="181"/>
        <end position="202"/>
    </location>
</feature>
<dbReference type="GO" id="GO:0005886">
    <property type="term" value="C:plasma membrane"/>
    <property type="evidence" value="ECO:0007669"/>
    <property type="project" value="InterPro"/>
</dbReference>
<dbReference type="Proteomes" id="UP000054495">
    <property type="component" value="Unassembled WGS sequence"/>
</dbReference>
<dbReference type="PANTHER" id="PTHR13411:SF5">
    <property type="entry name" value="PROTEIN CBR-TAG-281"/>
    <property type="match status" value="1"/>
</dbReference>
<sequence>MGGYFSSNASSSSLSHAELYAELEKTRIERQLAVEQLLEHRRRAYKIAEEREKLKWSASGGGVMMVFCLFSWFHHKNMLHLLPIFPTLSYLGYEAHYCYGNKAALIDNAANQIRQENVDELAPSTISVQDMGQSESTQRVSEQKAAELRLLNDDFIEAEIVLKNLEFAQQRAARLVKLQDLFTFEFAAGATMACILLAAGSITKRKDYAIPIAPLVMGLGYRYDNAFGDTHKVVRENAEALLKANDERLKMVGGPLTLKEIDAYRERHFR</sequence>
<keyword evidence="1" id="KW-0812">Transmembrane</keyword>
<reference evidence="2 3" key="1">
    <citation type="submission" date="2013-05" db="EMBL/GenBank/DDBJ databases">
        <title>Draft genome of the parasitic nematode Anyclostoma ceylanicum.</title>
        <authorList>
            <person name="Mitreva M."/>
        </authorList>
    </citation>
    <scope>NUCLEOTIDE SEQUENCE [LARGE SCALE GENOMIC DNA]</scope>
</reference>
<keyword evidence="1" id="KW-1133">Transmembrane helix</keyword>
<organism evidence="2 3">
    <name type="scientific">Ancylostoma ceylanicum</name>
    <dbReference type="NCBI Taxonomy" id="53326"/>
    <lineage>
        <taxon>Eukaryota</taxon>
        <taxon>Metazoa</taxon>
        <taxon>Ecdysozoa</taxon>
        <taxon>Nematoda</taxon>
        <taxon>Chromadorea</taxon>
        <taxon>Rhabditida</taxon>
        <taxon>Rhabditina</taxon>
        <taxon>Rhabditomorpha</taxon>
        <taxon>Strongyloidea</taxon>
        <taxon>Ancylostomatidae</taxon>
        <taxon>Ancylostomatinae</taxon>
        <taxon>Ancylostoma</taxon>
    </lineage>
</organism>
<proteinExistence type="predicted"/>
<evidence type="ECO:0008006" key="4">
    <source>
        <dbReference type="Google" id="ProtNLM"/>
    </source>
</evidence>
<dbReference type="PANTHER" id="PTHR13411">
    <property type="entry name" value="PLASMINOGEN RECEPTOR (KT)"/>
    <property type="match status" value="1"/>
</dbReference>
<dbReference type="InterPro" id="IPR019319">
    <property type="entry name" value="Plg-R(KT)"/>
</dbReference>
<evidence type="ECO:0000313" key="2">
    <source>
        <dbReference type="EMBL" id="EPB71442.1"/>
    </source>
</evidence>
<protein>
    <recommendedName>
        <fullName evidence="4">Plasminogen receptor (KT)</fullName>
    </recommendedName>
</protein>
<gene>
    <name evidence="2" type="ORF">ANCCEY_09459</name>
</gene>
<dbReference type="Pfam" id="PF10166">
    <property type="entry name" value="DUF2368"/>
    <property type="match status" value="2"/>
</dbReference>
<dbReference type="EMBL" id="KE125109">
    <property type="protein sequence ID" value="EPB71442.1"/>
    <property type="molecule type" value="Genomic_DNA"/>
</dbReference>
<accession>A0A0D6LUX0</accession>
<keyword evidence="1" id="KW-0472">Membrane</keyword>
<name>A0A0D6LUX0_9BILA</name>
<evidence type="ECO:0000313" key="3">
    <source>
        <dbReference type="Proteomes" id="UP000054495"/>
    </source>
</evidence>